<feature type="transmembrane region" description="Helical" evidence="1">
    <location>
        <begin position="106"/>
        <end position="125"/>
    </location>
</feature>
<reference evidence="2" key="1">
    <citation type="submission" date="2018-05" db="EMBL/GenBank/DDBJ databases">
        <authorList>
            <person name="Lanie J.A."/>
            <person name="Ng W.-L."/>
            <person name="Kazmierczak K.M."/>
            <person name="Andrzejewski T.M."/>
            <person name="Davidsen T.M."/>
            <person name="Wayne K.J."/>
            <person name="Tettelin H."/>
            <person name="Glass J.I."/>
            <person name="Rusch D."/>
            <person name="Podicherti R."/>
            <person name="Tsui H.-C.T."/>
            <person name="Winkler M.E."/>
        </authorList>
    </citation>
    <scope>NUCLEOTIDE SEQUENCE</scope>
</reference>
<dbReference type="EMBL" id="UINC01160449">
    <property type="protein sequence ID" value="SVD59103.1"/>
    <property type="molecule type" value="Genomic_DNA"/>
</dbReference>
<evidence type="ECO:0000256" key="1">
    <source>
        <dbReference type="SAM" id="Phobius"/>
    </source>
</evidence>
<feature type="non-terminal residue" evidence="2">
    <location>
        <position position="208"/>
    </location>
</feature>
<feature type="transmembrane region" description="Helical" evidence="1">
    <location>
        <begin position="15"/>
        <end position="34"/>
    </location>
</feature>
<keyword evidence="1" id="KW-0812">Transmembrane</keyword>
<feature type="transmembrane region" description="Helical" evidence="1">
    <location>
        <begin position="46"/>
        <end position="63"/>
    </location>
</feature>
<sequence length="208" mass="23524">MSLRKFLLNDRNTSFNIYWLNALFIALAICGPWFNLTISSHDLVKSYFASFGIGILMLLSFFYKCNNSEVNLKINYIKFSFLCLFVLGICSVFWSVNFDFTINKLLLWLIAVFSFLLALNLSITYENLIKIAWGLILSAGIIAVIGISQHLFDPFSLTQAAPPASTFGNKNMATQPLVLILPLIFFLLISKNIQDLKVWTLTLITSLV</sequence>
<keyword evidence="1" id="KW-1133">Transmembrane helix</keyword>
<feature type="transmembrane region" description="Helical" evidence="1">
    <location>
        <begin position="132"/>
        <end position="152"/>
    </location>
</feature>
<feature type="transmembrane region" description="Helical" evidence="1">
    <location>
        <begin position="75"/>
        <end position="94"/>
    </location>
</feature>
<accession>A0A382WJY6</accession>
<protein>
    <recommendedName>
        <fullName evidence="3">O-antigen polymerase</fullName>
    </recommendedName>
</protein>
<gene>
    <name evidence="2" type="ORF">METZ01_LOCUS411957</name>
</gene>
<proteinExistence type="predicted"/>
<evidence type="ECO:0008006" key="3">
    <source>
        <dbReference type="Google" id="ProtNLM"/>
    </source>
</evidence>
<dbReference type="AlphaFoldDB" id="A0A382WJY6"/>
<keyword evidence="1" id="KW-0472">Membrane</keyword>
<organism evidence="2">
    <name type="scientific">marine metagenome</name>
    <dbReference type="NCBI Taxonomy" id="408172"/>
    <lineage>
        <taxon>unclassified sequences</taxon>
        <taxon>metagenomes</taxon>
        <taxon>ecological metagenomes</taxon>
    </lineage>
</organism>
<feature type="transmembrane region" description="Helical" evidence="1">
    <location>
        <begin position="172"/>
        <end position="189"/>
    </location>
</feature>
<evidence type="ECO:0000313" key="2">
    <source>
        <dbReference type="EMBL" id="SVD59103.1"/>
    </source>
</evidence>
<name>A0A382WJY6_9ZZZZ</name>